<name>A0A542E4G8_9MICO</name>
<dbReference type="InterPro" id="IPR036061">
    <property type="entry name" value="CheW-like_dom_sf"/>
</dbReference>
<comment type="caution">
    <text evidence="3">The sequence shown here is derived from an EMBL/GenBank/DDBJ whole genome shotgun (WGS) entry which is preliminary data.</text>
</comment>
<dbReference type="PANTHER" id="PTHR22617:SF41">
    <property type="entry name" value="CHEMOTAXIS SIGNAL TRANSDUCTION SYSTEM ADAPTOR PROTEIN CHEW"/>
    <property type="match status" value="1"/>
</dbReference>
<protein>
    <submittedName>
        <fullName evidence="3">Purine-binding chemotaxis protein CheW</fullName>
    </submittedName>
</protein>
<keyword evidence="4" id="KW-1185">Reference proteome</keyword>
<dbReference type="GO" id="GO:0005829">
    <property type="term" value="C:cytosol"/>
    <property type="evidence" value="ECO:0007669"/>
    <property type="project" value="TreeGrafter"/>
</dbReference>
<gene>
    <name evidence="3" type="ORF">FB458_3368</name>
</gene>
<dbReference type="Proteomes" id="UP000317893">
    <property type="component" value="Unassembled WGS sequence"/>
</dbReference>
<sequence length="199" mass="20626">MTSTTGPAVATDPLVGRASTSDHPTPRSAAGRYLTFTLHDEVYALDIMRVTEIIGFRPLTVVPMMPSAIRGVINLRGRVLPVLDLAARFGQGVTQVARRTAILVVEGRLPTPVADGEGPGADVALGVGILVDAVSKVVQLGDDDIAGPPSFGAGPRTGFISGMARLDGDFAVVLDIDRVLAMQDPTPAVTGAPEPGHEL</sequence>
<evidence type="ECO:0000313" key="4">
    <source>
        <dbReference type="Proteomes" id="UP000317893"/>
    </source>
</evidence>
<dbReference type="Gene3D" id="2.40.50.180">
    <property type="entry name" value="CheA-289, Domain 4"/>
    <property type="match status" value="1"/>
</dbReference>
<dbReference type="RefSeq" id="WP_141849502.1">
    <property type="nucleotide sequence ID" value="NZ_BAAAPR010000015.1"/>
</dbReference>
<feature type="domain" description="CheW-like" evidence="2">
    <location>
        <begin position="30"/>
        <end position="185"/>
    </location>
</feature>
<dbReference type="PROSITE" id="PS50851">
    <property type="entry name" value="CHEW"/>
    <property type="match status" value="1"/>
</dbReference>
<dbReference type="SUPFAM" id="SSF50341">
    <property type="entry name" value="CheW-like"/>
    <property type="match status" value="1"/>
</dbReference>
<dbReference type="SMART" id="SM00260">
    <property type="entry name" value="CheW"/>
    <property type="match status" value="1"/>
</dbReference>
<dbReference type="OrthoDB" id="9790406at2"/>
<dbReference type="PANTHER" id="PTHR22617">
    <property type="entry name" value="CHEMOTAXIS SENSOR HISTIDINE KINASE-RELATED"/>
    <property type="match status" value="1"/>
</dbReference>
<proteinExistence type="predicted"/>
<dbReference type="EMBL" id="VFMN01000001">
    <property type="protein sequence ID" value="TQJ10248.1"/>
    <property type="molecule type" value="Genomic_DNA"/>
</dbReference>
<dbReference type="GO" id="GO:0006935">
    <property type="term" value="P:chemotaxis"/>
    <property type="evidence" value="ECO:0007669"/>
    <property type="project" value="InterPro"/>
</dbReference>
<accession>A0A542E4G8</accession>
<dbReference type="InterPro" id="IPR002545">
    <property type="entry name" value="CheW-lke_dom"/>
</dbReference>
<dbReference type="Pfam" id="PF01584">
    <property type="entry name" value="CheW"/>
    <property type="match status" value="1"/>
</dbReference>
<dbReference type="InterPro" id="IPR039315">
    <property type="entry name" value="CheW"/>
</dbReference>
<dbReference type="AlphaFoldDB" id="A0A542E4G8"/>
<organism evidence="3 4">
    <name type="scientific">Lapillicoccus jejuensis</name>
    <dbReference type="NCBI Taxonomy" id="402171"/>
    <lineage>
        <taxon>Bacteria</taxon>
        <taxon>Bacillati</taxon>
        <taxon>Actinomycetota</taxon>
        <taxon>Actinomycetes</taxon>
        <taxon>Micrococcales</taxon>
        <taxon>Intrasporangiaceae</taxon>
        <taxon>Lapillicoccus</taxon>
    </lineage>
</organism>
<dbReference type="GO" id="GO:0007165">
    <property type="term" value="P:signal transduction"/>
    <property type="evidence" value="ECO:0007669"/>
    <property type="project" value="InterPro"/>
</dbReference>
<evidence type="ECO:0000259" key="2">
    <source>
        <dbReference type="PROSITE" id="PS50851"/>
    </source>
</evidence>
<dbReference type="Gene3D" id="2.30.30.40">
    <property type="entry name" value="SH3 Domains"/>
    <property type="match status" value="1"/>
</dbReference>
<reference evidence="3 4" key="1">
    <citation type="submission" date="2019-06" db="EMBL/GenBank/DDBJ databases">
        <title>Sequencing the genomes of 1000 actinobacteria strains.</title>
        <authorList>
            <person name="Klenk H.-P."/>
        </authorList>
    </citation>
    <scope>NUCLEOTIDE SEQUENCE [LARGE SCALE GENOMIC DNA]</scope>
    <source>
        <strain evidence="3 4">DSM 18607</strain>
    </source>
</reference>
<feature type="region of interest" description="Disordered" evidence="1">
    <location>
        <begin position="1"/>
        <end position="26"/>
    </location>
</feature>
<evidence type="ECO:0000313" key="3">
    <source>
        <dbReference type="EMBL" id="TQJ10248.1"/>
    </source>
</evidence>
<evidence type="ECO:0000256" key="1">
    <source>
        <dbReference type="SAM" id="MobiDB-lite"/>
    </source>
</evidence>